<protein>
    <recommendedName>
        <fullName evidence="4">Apple domain-containing protein</fullName>
    </recommendedName>
</protein>
<dbReference type="EMBL" id="JAWDGP010008106">
    <property type="protein sequence ID" value="KAK3690928.1"/>
    <property type="molecule type" value="Genomic_DNA"/>
</dbReference>
<feature type="chain" id="PRO_5041964796" description="Apple domain-containing protein" evidence="1">
    <location>
        <begin position="24"/>
        <end position="139"/>
    </location>
</feature>
<evidence type="ECO:0008006" key="4">
    <source>
        <dbReference type="Google" id="ProtNLM"/>
    </source>
</evidence>
<comment type="caution">
    <text evidence="2">The sequence shown here is derived from an EMBL/GenBank/DDBJ whole genome shotgun (WGS) entry which is preliminary data.</text>
</comment>
<evidence type="ECO:0000256" key="1">
    <source>
        <dbReference type="SAM" id="SignalP"/>
    </source>
</evidence>
<organism evidence="2 3">
    <name type="scientific">Elysia crispata</name>
    <name type="common">lettuce slug</name>
    <dbReference type="NCBI Taxonomy" id="231223"/>
    <lineage>
        <taxon>Eukaryota</taxon>
        <taxon>Metazoa</taxon>
        <taxon>Spiralia</taxon>
        <taxon>Lophotrochozoa</taxon>
        <taxon>Mollusca</taxon>
        <taxon>Gastropoda</taxon>
        <taxon>Heterobranchia</taxon>
        <taxon>Euthyneura</taxon>
        <taxon>Panpulmonata</taxon>
        <taxon>Sacoglossa</taxon>
        <taxon>Placobranchoidea</taxon>
        <taxon>Plakobranchidae</taxon>
        <taxon>Elysia</taxon>
    </lineage>
</organism>
<feature type="signal peptide" evidence="1">
    <location>
        <begin position="1"/>
        <end position="23"/>
    </location>
</feature>
<keyword evidence="3" id="KW-1185">Reference proteome</keyword>
<reference evidence="2" key="1">
    <citation type="journal article" date="2023" name="G3 (Bethesda)">
        <title>A reference genome for the long-term kleptoplast-retaining sea slug Elysia crispata morphotype clarki.</title>
        <authorList>
            <person name="Eastman K.E."/>
            <person name="Pendleton A.L."/>
            <person name="Shaikh M.A."/>
            <person name="Suttiyut T."/>
            <person name="Ogas R."/>
            <person name="Tomko P."/>
            <person name="Gavelis G."/>
            <person name="Widhalm J.R."/>
            <person name="Wisecaver J.H."/>
        </authorList>
    </citation>
    <scope>NUCLEOTIDE SEQUENCE</scope>
    <source>
        <strain evidence="2">ECLA1</strain>
    </source>
</reference>
<evidence type="ECO:0000313" key="2">
    <source>
        <dbReference type="EMBL" id="KAK3690928.1"/>
    </source>
</evidence>
<dbReference type="AlphaFoldDB" id="A0AAE1CEL8"/>
<accession>A0AAE1CEL8</accession>
<evidence type="ECO:0000313" key="3">
    <source>
        <dbReference type="Proteomes" id="UP001283361"/>
    </source>
</evidence>
<gene>
    <name evidence="2" type="ORF">RRG08_021626</name>
</gene>
<keyword evidence="1" id="KW-0732">Signal</keyword>
<name>A0AAE1CEL8_9GAST</name>
<sequence length="139" mass="14816">MKAWISATCFLLFFLLCIEEAQGQTCTMVNQVDKKISDAFAASLTLLSGPTDLSTCSDACLNEDTCAVVEFRGRFCLSLDNSTSLVDNAGSTSAIKVCISDVSTLPFDLTTEDSAHTARPLSAMIGVTAVFASVLSRRQ</sequence>
<proteinExistence type="predicted"/>
<dbReference type="Proteomes" id="UP001283361">
    <property type="component" value="Unassembled WGS sequence"/>
</dbReference>